<name>A0A1M5S0D1_9BRAD</name>
<protein>
    <submittedName>
        <fullName evidence="1">Uncharacterized protein</fullName>
    </submittedName>
</protein>
<dbReference type="Proteomes" id="UP000189796">
    <property type="component" value="Chromosome I"/>
</dbReference>
<proteinExistence type="predicted"/>
<accession>A0A1M5S0D1</accession>
<gene>
    <name evidence="1" type="ORF">SAMN05443248_4433</name>
</gene>
<reference evidence="1 2" key="1">
    <citation type="submission" date="2016-11" db="EMBL/GenBank/DDBJ databases">
        <authorList>
            <person name="Jaros S."/>
            <person name="Januszkiewicz K."/>
            <person name="Wedrychowicz H."/>
        </authorList>
    </citation>
    <scope>NUCLEOTIDE SEQUENCE [LARGE SCALE GENOMIC DNA]</scope>
    <source>
        <strain evidence="1 2">GAS138</strain>
    </source>
</reference>
<organism evidence="1 2">
    <name type="scientific">Bradyrhizobium erythrophlei</name>
    <dbReference type="NCBI Taxonomy" id="1437360"/>
    <lineage>
        <taxon>Bacteria</taxon>
        <taxon>Pseudomonadati</taxon>
        <taxon>Pseudomonadota</taxon>
        <taxon>Alphaproteobacteria</taxon>
        <taxon>Hyphomicrobiales</taxon>
        <taxon>Nitrobacteraceae</taxon>
        <taxon>Bradyrhizobium</taxon>
    </lineage>
</organism>
<sequence length="54" mass="5507">MEKKIAGFLGAVGALASLNAARAATPSDSTEALKARSYADWLEPIPNAMAGCAK</sequence>
<dbReference type="AlphaFoldDB" id="A0A1M5S0D1"/>
<evidence type="ECO:0000313" key="1">
    <source>
        <dbReference type="EMBL" id="SHH31940.1"/>
    </source>
</evidence>
<dbReference type="EMBL" id="LT670817">
    <property type="protein sequence ID" value="SHH31940.1"/>
    <property type="molecule type" value="Genomic_DNA"/>
</dbReference>
<evidence type="ECO:0000313" key="2">
    <source>
        <dbReference type="Proteomes" id="UP000189796"/>
    </source>
</evidence>